<dbReference type="GO" id="GO:0070403">
    <property type="term" value="F:NAD+ binding"/>
    <property type="evidence" value="ECO:0007669"/>
    <property type="project" value="InterPro"/>
</dbReference>
<sequence>MKDLQRICVIGLGLLGGSISSAIRQRLPGVSVVGYSHRPATRAKARTLAVAAEIADDLPTAVVGADLIILATPIFTFERYFADINGLIRSDCIVTDVGSTKVLPHRWAAEKLTDGGVYIGSHPIAGSEQRGVEFARDDLFVDARCILTKDRGVRRDAVKALKEFWSALGCFIEMMDPAEHDRVLANVSHLPHVIAAGLVNASDPRDMRSAGKGFLDSTRIASGPANVWTDVLLANTHNLVEGIDRVLAELSAIKHALKAEDRQAIDAFLDGASKKRAALVTYKIKKKELLS</sequence>
<dbReference type="Gene3D" id="1.10.3660.10">
    <property type="entry name" value="6-phosphogluconate dehydrogenase C-terminal like domain"/>
    <property type="match status" value="1"/>
</dbReference>
<dbReference type="InterPro" id="IPR046826">
    <property type="entry name" value="PDH_N"/>
</dbReference>
<gene>
    <name evidence="3" type="ORF">QJ522_18640</name>
</gene>
<evidence type="ECO:0000259" key="2">
    <source>
        <dbReference type="PROSITE" id="PS51176"/>
    </source>
</evidence>
<reference evidence="3" key="1">
    <citation type="submission" date="2023-05" db="EMBL/GenBank/DDBJ databases">
        <title>Anaerotaeda fermentans gen. nov., sp. nov., a novel anaerobic planctomycete of the new family within the order Sedimentisphaerales isolated from Taman Peninsula, Russia.</title>
        <authorList>
            <person name="Khomyakova M.A."/>
            <person name="Merkel A.Y."/>
            <person name="Slobodkin A.I."/>
        </authorList>
    </citation>
    <scope>NUCLEOTIDE SEQUENCE</scope>
    <source>
        <strain evidence="3">M17dextr</strain>
    </source>
</reference>
<keyword evidence="4" id="KW-1185">Reference proteome</keyword>
<keyword evidence="1" id="KW-0560">Oxidoreductase</keyword>
<dbReference type="InterPro" id="IPR050812">
    <property type="entry name" value="Preph/Arog_dehydrog"/>
</dbReference>
<dbReference type="EMBL" id="JASCXX010000028">
    <property type="protein sequence ID" value="MDI6451086.1"/>
    <property type="molecule type" value="Genomic_DNA"/>
</dbReference>
<dbReference type="GO" id="GO:0006571">
    <property type="term" value="P:tyrosine biosynthetic process"/>
    <property type="evidence" value="ECO:0007669"/>
    <property type="project" value="InterPro"/>
</dbReference>
<protein>
    <submittedName>
        <fullName evidence="3">Prephenate dehydrogenase/arogenate dehydrogenase family protein</fullName>
    </submittedName>
</protein>
<evidence type="ECO:0000313" key="4">
    <source>
        <dbReference type="Proteomes" id="UP001431776"/>
    </source>
</evidence>
<proteinExistence type="predicted"/>
<evidence type="ECO:0000313" key="3">
    <source>
        <dbReference type="EMBL" id="MDI6451086.1"/>
    </source>
</evidence>
<dbReference type="FunFam" id="3.40.50.720:FF:000208">
    <property type="entry name" value="Prephenate dehydrogenase"/>
    <property type="match status" value="1"/>
</dbReference>
<dbReference type="PROSITE" id="PS51176">
    <property type="entry name" value="PDH_ADH"/>
    <property type="match status" value="1"/>
</dbReference>
<dbReference type="Pfam" id="PF02153">
    <property type="entry name" value="PDH_N"/>
    <property type="match status" value="1"/>
</dbReference>
<dbReference type="SUPFAM" id="SSF48179">
    <property type="entry name" value="6-phosphogluconate dehydrogenase C-terminal domain-like"/>
    <property type="match status" value="1"/>
</dbReference>
<name>A0AAW6TZD7_9BACT</name>
<organism evidence="3 4">
    <name type="scientific">Anaerobaca lacustris</name>
    <dbReference type="NCBI Taxonomy" id="3044600"/>
    <lineage>
        <taxon>Bacteria</taxon>
        <taxon>Pseudomonadati</taxon>
        <taxon>Planctomycetota</taxon>
        <taxon>Phycisphaerae</taxon>
        <taxon>Sedimentisphaerales</taxon>
        <taxon>Anaerobacaceae</taxon>
        <taxon>Anaerobaca</taxon>
    </lineage>
</organism>
<dbReference type="Gene3D" id="3.40.50.720">
    <property type="entry name" value="NAD(P)-binding Rossmann-like Domain"/>
    <property type="match status" value="1"/>
</dbReference>
<comment type="caution">
    <text evidence="3">The sequence shown here is derived from an EMBL/GenBank/DDBJ whole genome shotgun (WGS) entry which is preliminary data.</text>
</comment>
<dbReference type="GO" id="GO:0004665">
    <property type="term" value="F:prephenate dehydrogenase (NADP+) activity"/>
    <property type="evidence" value="ECO:0007669"/>
    <property type="project" value="InterPro"/>
</dbReference>
<evidence type="ECO:0000256" key="1">
    <source>
        <dbReference type="ARBA" id="ARBA00023002"/>
    </source>
</evidence>
<dbReference type="RefSeq" id="WP_349246495.1">
    <property type="nucleotide sequence ID" value="NZ_JASCXX010000028.1"/>
</dbReference>
<accession>A0AAW6TZD7</accession>
<dbReference type="Proteomes" id="UP001431776">
    <property type="component" value="Unassembled WGS sequence"/>
</dbReference>
<dbReference type="PANTHER" id="PTHR21363">
    <property type="entry name" value="PREPHENATE DEHYDROGENASE"/>
    <property type="match status" value="1"/>
</dbReference>
<dbReference type="AlphaFoldDB" id="A0AAW6TZD7"/>
<dbReference type="InterPro" id="IPR003099">
    <property type="entry name" value="Prephen_DH"/>
</dbReference>
<dbReference type="InterPro" id="IPR008927">
    <property type="entry name" value="6-PGluconate_DH-like_C_sf"/>
</dbReference>
<feature type="domain" description="Prephenate/arogenate dehydrogenase" evidence="2">
    <location>
        <begin position="5"/>
        <end position="287"/>
    </location>
</feature>
<dbReference type="InterPro" id="IPR036291">
    <property type="entry name" value="NAD(P)-bd_dom_sf"/>
</dbReference>
<dbReference type="InterPro" id="IPR046825">
    <property type="entry name" value="PDH_C"/>
</dbReference>
<dbReference type="Pfam" id="PF20463">
    <property type="entry name" value="PDH_C"/>
    <property type="match status" value="1"/>
</dbReference>
<dbReference type="SUPFAM" id="SSF51735">
    <property type="entry name" value="NAD(P)-binding Rossmann-fold domains"/>
    <property type="match status" value="1"/>
</dbReference>
<dbReference type="GO" id="GO:0008977">
    <property type="term" value="F:prephenate dehydrogenase (NAD+) activity"/>
    <property type="evidence" value="ECO:0007669"/>
    <property type="project" value="InterPro"/>
</dbReference>
<dbReference type="PANTHER" id="PTHR21363:SF0">
    <property type="entry name" value="PREPHENATE DEHYDROGENASE [NADP(+)]"/>
    <property type="match status" value="1"/>
</dbReference>